<dbReference type="AlphaFoldDB" id="A0A0F9VH76"/>
<name>A0A0F9VH76_9ZZZZ</name>
<dbReference type="EMBL" id="LAZR01000354">
    <property type="protein sequence ID" value="KKN72851.1"/>
    <property type="molecule type" value="Genomic_DNA"/>
</dbReference>
<keyword evidence="1" id="KW-0472">Membrane</keyword>
<feature type="transmembrane region" description="Helical" evidence="1">
    <location>
        <begin position="50"/>
        <end position="70"/>
    </location>
</feature>
<proteinExistence type="predicted"/>
<protein>
    <submittedName>
        <fullName evidence="2">Uncharacterized protein</fullName>
    </submittedName>
</protein>
<sequence>MNYNGTTIINKNDYQNYDSSNEFKYWARSNGYIPLNEAKKMLRNIMWKRIRNDFIFCGIVAVTFFILRIIL</sequence>
<keyword evidence="1" id="KW-0812">Transmembrane</keyword>
<gene>
    <name evidence="2" type="ORF">LCGC14_0407060</name>
</gene>
<comment type="caution">
    <text evidence="2">The sequence shown here is derived from an EMBL/GenBank/DDBJ whole genome shotgun (WGS) entry which is preliminary data.</text>
</comment>
<evidence type="ECO:0000256" key="1">
    <source>
        <dbReference type="SAM" id="Phobius"/>
    </source>
</evidence>
<evidence type="ECO:0000313" key="2">
    <source>
        <dbReference type="EMBL" id="KKN72851.1"/>
    </source>
</evidence>
<keyword evidence="1" id="KW-1133">Transmembrane helix</keyword>
<organism evidence="2">
    <name type="scientific">marine sediment metagenome</name>
    <dbReference type="NCBI Taxonomy" id="412755"/>
    <lineage>
        <taxon>unclassified sequences</taxon>
        <taxon>metagenomes</taxon>
        <taxon>ecological metagenomes</taxon>
    </lineage>
</organism>
<accession>A0A0F9VH76</accession>
<reference evidence="2" key="1">
    <citation type="journal article" date="2015" name="Nature">
        <title>Complex archaea that bridge the gap between prokaryotes and eukaryotes.</title>
        <authorList>
            <person name="Spang A."/>
            <person name="Saw J.H."/>
            <person name="Jorgensen S.L."/>
            <person name="Zaremba-Niedzwiedzka K."/>
            <person name="Martijn J."/>
            <person name="Lind A.E."/>
            <person name="van Eijk R."/>
            <person name="Schleper C."/>
            <person name="Guy L."/>
            <person name="Ettema T.J."/>
        </authorList>
    </citation>
    <scope>NUCLEOTIDE SEQUENCE</scope>
</reference>